<feature type="transmembrane region" description="Helical" evidence="12">
    <location>
        <begin position="36"/>
        <end position="58"/>
    </location>
</feature>
<evidence type="ECO:0000256" key="3">
    <source>
        <dbReference type="ARBA" id="ARBA00007931"/>
    </source>
</evidence>
<dbReference type="OrthoDB" id="9800627at2"/>
<dbReference type="CDD" id="cd06164">
    <property type="entry name" value="S2P-M50_SpoIVFB_CBS"/>
    <property type="match status" value="1"/>
</dbReference>
<keyword evidence="6" id="KW-0479">Metal-binding</keyword>
<keyword evidence="10 14" id="KW-0482">Metalloprotease</keyword>
<comment type="cofactor">
    <cofactor evidence="1">
        <name>Zn(2+)</name>
        <dbReference type="ChEBI" id="CHEBI:29105"/>
    </cofactor>
</comment>
<dbReference type="InterPro" id="IPR008915">
    <property type="entry name" value="Peptidase_M50"/>
</dbReference>
<keyword evidence="4 14" id="KW-0645">Protease</keyword>
<keyword evidence="11 12" id="KW-0472">Membrane</keyword>
<evidence type="ECO:0000256" key="11">
    <source>
        <dbReference type="ARBA" id="ARBA00023136"/>
    </source>
</evidence>
<feature type="transmembrane region" description="Helical" evidence="12">
    <location>
        <begin position="12"/>
        <end position="30"/>
    </location>
</feature>
<sequence>MMRAWHLGRLAGIDVRIHWTFLLVPLWVYFSSLAAGSGIASAALSVLFVLTIFACVLCHEYGHALMARYFGIPTRDITLLPIGGVASLQRMPRRPGQELAIALAGPAVNVGIAAVIFAGIVFLNPASGAVALFATQLAIVNVALVVFNMLPAFPMDGGRVLRSLLAMWMPYASATRIAATIGQITAMGFGLLGLITGNWILVLVAGFIFLAARGEAMMASKAAPSHELPFEQDSSSEVKARLMNHRGSYVPPRRSQPIVIMPIRFYNRNRSQHSA</sequence>
<dbReference type="GO" id="GO:0008237">
    <property type="term" value="F:metallopeptidase activity"/>
    <property type="evidence" value="ECO:0007669"/>
    <property type="project" value="UniProtKB-KW"/>
</dbReference>
<proteinExistence type="inferred from homology"/>
<keyword evidence="9 12" id="KW-1133">Transmembrane helix</keyword>
<comment type="subcellular location">
    <subcellularLocation>
        <location evidence="2">Membrane</location>
        <topology evidence="2">Multi-pass membrane protein</topology>
    </subcellularLocation>
</comment>
<dbReference type="EMBL" id="SJPT01000009">
    <property type="protein sequence ID" value="TWU20282.1"/>
    <property type="molecule type" value="Genomic_DNA"/>
</dbReference>
<evidence type="ECO:0000256" key="4">
    <source>
        <dbReference type="ARBA" id="ARBA00022670"/>
    </source>
</evidence>
<feature type="domain" description="Peptidase M50" evidence="13">
    <location>
        <begin position="131"/>
        <end position="187"/>
    </location>
</feature>
<feature type="transmembrane region" description="Helical" evidence="12">
    <location>
        <begin position="165"/>
        <end position="185"/>
    </location>
</feature>
<dbReference type="RefSeq" id="WP_146596785.1">
    <property type="nucleotide sequence ID" value="NZ_SJPT01000009.1"/>
</dbReference>
<dbReference type="Proteomes" id="UP000316304">
    <property type="component" value="Unassembled WGS sequence"/>
</dbReference>
<evidence type="ECO:0000256" key="5">
    <source>
        <dbReference type="ARBA" id="ARBA00022692"/>
    </source>
</evidence>
<comment type="caution">
    <text evidence="14">The sequence shown here is derived from an EMBL/GenBank/DDBJ whole genome shotgun (WGS) entry which is preliminary data.</text>
</comment>
<keyword evidence="7" id="KW-0378">Hydrolase</keyword>
<gene>
    <name evidence="14" type="primary">rip3_3</name>
    <name evidence="14" type="ORF">Pla52o_48000</name>
</gene>
<comment type="similarity">
    <text evidence="3">Belongs to the peptidase M50B family.</text>
</comment>
<evidence type="ECO:0000256" key="8">
    <source>
        <dbReference type="ARBA" id="ARBA00022833"/>
    </source>
</evidence>
<evidence type="ECO:0000313" key="14">
    <source>
        <dbReference type="EMBL" id="TWU20282.1"/>
    </source>
</evidence>
<dbReference type="AlphaFoldDB" id="A0A5C6C807"/>
<name>A0A5C6C807_9BACT</name>
<dbReference type="PANTHER" id="PTHR39188:SF3">
    <property type="entry name" value="STAGE IV SPORULATION PROTEIN FB"/>
    <property type="match status" value="1"/>
</dbReference>
<dbReference type="GO" id="GO:0016020">
    <property type="term" value="C:membrane"/>
    <property type="evidence" value="ECO:0007669"/>
    <property type="project" value="UniProtKB-SubCell"/>
</dbReference>
<keyword evidence="8" id="KW-0862">Zinc</keyword>
<evidence type="ECO:0000256" key="1">
    <source>
        <dbReference type="ARBA" id="ARBA00001947"/>
    </source>
</evidence>
<evidence type="ECO:0000256" key="12">
    <source>
        <dbReference type="SAM" id="Phobius"/>
    </source>
</evidence>
<evidence type="ECO:0000256" key="6">
    <source>
        <dbReference type="ARBA" id="ARBA00022723"/>
    </source>
</evidence>
<feature type="domain" description="Peptidase M50" evidence="13">
    <location>
        <begin position="48"/>
        <end position="125"/>
    </location>
</feature>
<keyword evidence="15" id="KW-1185">Reference proteome</keyword>
<evidence type="ECO:0000256" key="2">
    <source>
        <dbReference type="ARBA" id="ARBA00004141"/>
    </source>
</evidence>
<evidence type="ECO:0000256" key="7">
    <source>
        <dbReference type="ARBA" id="ARBA00022801"/>
    </source>
</evidence>
<keyword evidence="5 12" id="KW-0812">Transmembrane</keyword>
<accession>A0A5C6C807</accession>
<protein>
    <submittedName>
        <fullName evidence="14">Putative zinc metalloprotease Rip3</fullName>
    </submittedName>
</protein>
<feature type="transmembrane region" description="Helical" evidence="12">
    <location>
        <begin position="129"/>
        <end position="153"/>
    </location>
</feature>
<reference evidence="14 15" key="1">
    <citation type="submission" date="2019-02" db="EMBL/GenBank/DDBJ databases">
        <title>Deep-cultivation of Planctomycetes and their phenomic and genomic characterization uncovers novel biology.</title>
        <authorList>
            <person name="Wiegand S."/>
            <person name="Jogler M."/>
            <person name="Boedeker C."/>
            <person name="Pinto D."/>
            <person name="Vollmers J."/>
            <person name="Rivas-Marin E."/>
            <person name="Kohn T."/>
            <person name="Peeters S.H."/>
            <person name="Heuer A."/>
            <person name="Rast P."/>
            <person name="Oberbeckmann S."/>
            <person name="Bunk B."/>
            <person name="Jeske O."/>
            <person name="Meyerdierks A."/>
            <person name="Storesund J.E."/>
            <person name="Kallscheuer N."/>
            <person name="Luecker S."/>
            <person name="Lage O.M."/>
            <person name="Pohl T."/>
            <person name="Merkel B.J."/>
            <person name="Hornburger P."/>
            <person name="Mueller R.-W."/>
            <person name="Bruemmer F."/>
            <person name="Labrenz M."/>
            <person name="Spormann A.M."/>
            <person name="Op Den Camp H."/>
            <person name="Overmann J."/>
            <person name="Amann R."/>
            <person name="Jetten M.S.M."/>
            <person name="Mascher T."/>
            <person name="Medema M.H."/>
            <person name="Devos D.P."/>
            <person name="Kaster A.-K."/>
            <person name="Ovreas L."/>
            <person name="Rohde M."/>
            <person name="Galperin M.Y."/>
            <person name="Jogler C."/>
        </authorList>
    </citation>
    <scope>NUCLEOTIDE SEQUENCE [LARGE SCALE GENOMIC DNA]</scope>
    <source>
        <strain evidence="14 15">Pla52o</strain>
    </source>
</reference>
<evidence type="ECO:0000313" key="15">
    <source>
        <dbReference type="Proteomes" id="UP000316304"/>
    </source>
</evidence>
<feature type="transmembrane region" description="Helical" evidence="12">
    <location>
        <begin position="191"/>
        <end position="212"/>
    </location>
</feature>
<dbReference type="GO" id="GO:0006508">
    <property type="term" value="P:proteolysis"/>
    <property type="evidence" value="ECO:0007669"/>
    <property type="project" value="UniProtKB-KW"/>
</dbReference>
<organism evidence="14 15">
    <name type="scientific">Novipirellula galeiformis</name>
    <dbReference type="NCBI Taxonomy" id="2528004"/>
    <lineage>
        <taxon>Bacteria</taxon>
        <taxon>Pseudomonadati</taxon>
        <taxon>Planctomycetota</taxon>
        <taxon>Planctomycetia</taxon>
        <taxon>Pirellulales</taxon>
        <taxon>Pirellulaceae</taxon>
        <taxon>Novipirellula</taxon>
    </lineage>
</organism>
<dbReference type="PANTHER" id="PTHR39188">
    <property type="entry name" value="MEMBRANE-ASSOCIATED ZINC METALLOPROTEASE M50B"/>
    <property type="match status" value="1"/>
</dbReference>
<evidence type="ECO:0000256" key="9">
    <source>
        <dbReference type="ARBA" id="ARBA00022989"/>
    </source>
</evidence>
<dbReference type="GO" id="GO:0046872">
    <property type="term" value="F:metal ion binding"/>
    <property type="evidence" value="ECO:0007669"/>
    <property type="project" value="UniProtKB-KW"/>
</dbReference>
<evidence type="ECO:0000259" key="13">
    <source>
        <dbReference type="Pfam" id="PF02163"/>
    </source>
</evidence>
<feature type="transmembrane region" description="Helical" evidence="12">
    <location>
        <begin position="99"/>
        <end position="123"/>
    </location>
</feature>
<dbReference type="Pfam" id="PF02163">
    <property type="entry name" value="Peptidase_M50"/>
    <property type="match status" value="2"/>
</dbReference>
<evidence type="ECO:0000256" key="10">
    <source>
        <dbReference type="ARBA" id="ARBA00023049"/>
    </source>
</evidence>